<evidence type="ECO:0000313" key="2">
    <source>
        <dbReference type="EMBL" id="VDN50585.1"/>
    </source>
</evidence>
<name>A0A158Q4I6_DRAME</name>
<dbReference type="AlphaFoldDB" id="A0A158Q4I6"/>
<reference evidence="5" key="1">
    <citation type="submission" date="2016-04" db="UniProtKB">
        <authorList>
            <consortium name="WormBaseParasite"/>
        </authorList>
    </citation>
    <scope>IDENTIFICATION</scope>
</reference>
<feature type="compositionally biased region" description="Low complexity" evidence="1">
    <location>
        <begin position="151"/>
        <end position="163"/>
    </location>
</feature>
<dbReference type="EMBL" id="UYYG01000004">
    <property type="protein sequence ID" value="VDN50585.1"/>
    <property type="molecule type" value="Genomic_DNA"/>
</dbReference>
<reference evidence="2 4" key="2">
    <citation type="submission" date="2018-11" db="EMBL/GenBank/DDBJ databases">
        <authorList>
            <consortium name="Pathogen Informatics"/>
        </authorList>
    </citation>
    <scope>NUCLEOTIDE SEQUENCE [LARGE SCALE GENOMIC DNA]</scope>
</reference>
<gene>
    <name evidence="2" type="ORF">DME_LOCUS558</name>
</gene>
<dbReference type="WBParaSite" id="DME_0000493701-mRNA-1">
    <property type="protein sequence ID" value="DME_0000493701-mRNA-1"/>
    <property type="gene ID" value="DME_0000493701"/>
</dbReference>
<sequence length="174" mass="19421">MKIAMLKCIMKPKCGDIDEYLQWLNDHHLATESDAATQQRMIVDEAQNSIKSKAFRQERNESKADLKNEYIGLKEASNQSSELLKAKGVVRTGSDSGFELSSDCYCADNDVNIHLNKSIEDMTMSLSSAARMNSYTLATKRNNTSEKSVTSRKSLTNLSSLRSNTKKSTRGNLI</sequence>
<dbReference type="Proteomes" id="UP000274756">
    <property type="component" value="Unassembled WGS sequence"/>
</dbReference>
<feature type="compositionally biased region" description="Basic residues" evidence="1">
    <location>
        <begin position="164"/>
        <end position="174"/>
    </location>
</feature>
<proteinExistence type="predicted"/>
<evidence type="ECO:0000256" key="1">
    <source>
        <dbReference type="SAM" id="MobiDB-lite"/>
    </source>
</evidence>
<keyword evidence="4" id="KW-1185">Reference proteome</keyword>
<accession>A0A158Q4I6</accession>
<dbReference type="Proteomes" id="UP000038040">
    <property type="component" value="Unplaced"/>
</dbReference>
<feature type="region of interest" description="Disordered" evidence="1">
    <location>
        <begin position="141"/>
        <end position="174"/>
    </location>
</feature>
<evidence type="ECO:0000313" key="3">
    <source>
        <dbReference type="Proteomes" id="UP000038040"/>
    </source>
</evidence>
<organism evidence="3 5">
    <name type="scientific">Dracunculus medinensis</name>
    <name type="common">Guinea worm</name>
    <dbReference type="NCBI Taxonomy" id="318479"/>
    <lineage>
        <taxon>Eukaryota</taxon>
        <taxon>Metazoa</taxon>
        <taxon>Ecdysozoa</taxon>
        <taxon>Nematoda</taxon>
        <taxon>Chromadorea</taxon>
        <taxon>Rhabditida</taxon>
        <taxon>Spirurina</taxon>
        <taxon>Dracunculoidea</taxon>
        <taxon>Dracunculidae</taxon>
        <taxon>Dracunculus</taxon>
    </lineage>
</organism>
<protein>
    <submittedName>
        <fullName evidence="2 5">Uncharacterized protein</fullName>
    </submittedName>
</protein>
<evidence type="ECO:0000313" key="5">
    <source>
        <dbReference type="WBParaSite" id="DME_0000493701-mRNA-1"/>
    </source>
</evidence>
<evidence type="ECO:0000313" key="4">
    <source>
        <dbReference type="Proteomes" id="UP000274756"/>
    </source>
</evidence>